<evidence type="ECO:0000313" key="1">
    <source>
        <dbReference type="EMBL" id="MBB4913351.1"/>
    </source>
</evidence>
<keyword evidence="2" id="KW-1185">Reference proteome</keyword>
<reference evidence="1 2" key="1">
    <citation type="submission" date="2020-08" db="EMBL/GenBank/DDBJ databases">
        <title>Genomic Encyclopedia of Type Strains, Phase III (KMG-III): the genomes of soil and plant-associated and newly described type strains.</title>
        <authorList>
            <person name="Whitman W."/>
        </authorList>
    </citation>
    <scope>NUCLEOTIDE SEQUENCE [LARGE SCALE GENOMIC DNA]</scope>
    <source>
        <strain evidence="1 2">CECT 8840</strain>
    </source>
</reference>
<proteinExistence type="predicted"/>
<dbReference type="AlphaFoldDB" id="A0A7W7VK61"/>
<accession>A0A7W7VK61</accession>
<comment type="caution">
    <text evidence="1">The sequence shown here is derived from an EMBL/GenBank/DDBJ whole genome shotgun (WGS) entry which is preliminary data.</text>
</comment>
<dbReference type="Proteomes" id="UP000552644">
    <property type="component" value="Unassembled WGS sequence"/>
</dbReference>
<evidence type="ECO:0000313" key="2">
    <source>
        <dbReference type="Proteomes" id="UP000552644"/>
    </source>
</evidence>
<dbReference type="InterPro" id="IPR046179">
    <property type="entry name" value="DUF6188"/>
</dbReference>
<dbReference type="Pfam" id="PF19686">
    <property type="entry name" value="DUF6188"/>
    <property type="match status" value="1"/>
</dbReference>
<sequence>MITLLTSTPNPSAEMMKRVAVDTWQDLHVGAPTELTELKDRWLLPYRGMHVIQVRLDRQLTLLLNSGAYVDIGGEAMLSHGPLSAPDATTVRLVPERREIAPVLTLFGAMVLSSVAFKSGALRLVFSTGAHLNVQRNHQYEAWSAHGPDTLFLVCQPDGDLAVWR</sequence>
<dbReference type="RefSeq" id="WP_184712138.1">
    <property type="nucleotide sequence ID" value="NZ_JACHJP010000001.1"/>
</dbReference>
<gene>
    <name evidence="1" type="ORF">FHS44_000423</name>
</gene>
<protein>
    <submittedName>
        <fullName evidence="1">Uncharacterized protein</fullName>
    </submittedName>
</protein>
<dbReference type="EMBL" id="JACHJP010000001">
    <property type="protein sequence ID" value="MBB4913351.1"/>
    <property type="molecule type" value="Genomic_DNA"/>
</dbReference>
<organism evidence="1 2">
    <name type="scientific">Streptosporangium saharense</name>
    <dbReference type="NCBI Taxonomy" id="1706840"/>
    <lineage>
        <taxon>Bacteria</taxon>
        <taxon>Bacillati</taxon>
        <taxon>Actinomycetota</taxon>
        <taxon>Actinomycetes</taxon>
        <taxon>Streptosporangiales</taxon>
        <taxon>Streptosporangiaceae</taxon>
        <taxon>Streptosporangium</taxon>
    </lineage>
</organism>
<name>A0A7W7VK61_9ACTN</name>